<dbReference type="InterPro" id="IPR050490">
    <property type="entry name" value="Bact_solute-bd_prot1"/>
</dbReference>
<dbReference type="PANTHER" id="PTHR43649:SF12">
    <property type="entry name" value="DIACETYLCHITOBIOSE BINDING PROTEIN DASA"/>
    <property type="match status" value="1"/>
</dbReference>
<organism evidence="3 4">
    <name type="scientific">Phytohabitans houttuyneae</name>
    <dbReference type="NCBI Taxonomy" id="1076126"/>
    <lineage>
        <taxon>Bacteria</taxon>
        <taxon>Bacillati</taxon>
        <taxon>Actinomycetota</taxon>
        <taxon>Actinomycetes</taxon>
        <taxon>Micromonosporales</taxon>
        <taxon>Micromonosporaceae</taxon>
    </lineage>
</organism>
<evidence type="ECO:0000256" key="2">
    <source>
        <dbReference type="SAM" id="SignalP"/>
    </source>
</evidence>
<evidence type="ECO:0000256" key="1">
    <source>
        <dbReference type="SAM" id="MobiDB-lite"/>
    </source>
</evidence>
<keyword evidence="4" id="KW-1185">Reference proteome</keyword>
<dbReference type="AlphaFoldDB" id="A0A6V8KBU4"/>
<keyword evidence="2" id="KW-0732">Signal</keyword>
<reference evidence="3 4" key="1">
    <citation type="submission" date="2020-03" db="EMBL/GenBank/DDBJ databases">
        <title>Whole genome shotgun sequence of Phytohabitans houttuyneae NBRC 108639.</title>
        <authorList>
            <person name="Komaki H."/>
            <person name="Tamura T."/>
        </authorList>
    </citation>
    <scope>NUCLEOTIDE SEQUENCE [LARGE SCALE GENOMIC DNA]</scope>
    <source>
        <strain evidence="3 4">NBRC 108639</strain>
    </source>
</reference>
<evidence type="ECO:0000313" key="3">
    <source>
        <dbReference type="EMBL" id="GFJ79609.1"/>
    </source>
</evidence>
<evidence type="ECO:0000313" key="4">
    <source>
        <dbReference type="Proteomes" id="UP000482800"/>
    </source>
</evidence>
<comment type="caution">
    <text evidence="3">The sequence shown here is derived from an EMBL/GenBank/DDBJ whole genome shotgun (WGS) entry which is preliminary data.</text>
</comment>
<dbReference type="InterPro" id="IPR006059">
    <property type="entry name" value="SBP"/>
</dbReference>
<feature type="chain" id="PRO_5039214820" evidence="2">
    <location>
        <begin position="23"/>
        <end position="442"/>
    </location>
</feature>
<proteinExistence type="predicted"/>
<gene>
    <name evidence="3" type="ORF">Phou_037890</name>
</gene>
<dbReference type="EMBL" id="BLPF01000001">
    <property type="protein sequence ID" value="GFJ79609.1"/>
    <property type="molecule type" value="Genomic_DNA"/>
</dbReference>
<dbReference type="RefSeq" id="WP_173057125.1">
    <property type="nucleotide sequence ID" value="NZ_BAABGO010000001.1"/>
</dbReference>
<accession>A0A6V8KBU4</accession>
<sequence>MAVHRRWSVAAVALLAAAGLVACGSDDGGGSGSGDPNAAPATAGGPMGRFPGAKLVLSRWAGDPWTSGQKTAAGEWATATGGALDIDAVPYENLHDKQALTLTGAGGYDIIYVHPSWFGEFAKAGYLAPIDDYLGDANRNPSGFSADSYLPNVLAQGKYDGKQYCLPDFVSTTVLAYRKDVFEANGIPEPKTLDEVAAAAAQLNGKNGLAGMSIPGKRGGAVADIMGSLLTAQGNWWYDAQGKSTLDKAAAAKAVDFYAKVAKTAPSGVLNFHVDEAATAAAQGKAAMIISTTPSLQALEDPAKSTTAGKWGYVPLAFTADKPAGELIYWNWCIAEKSTNKDAAYSFLQWYTNGPQQAKVAVAAATAGATKDFYTNTEVAAKLPFLSAMNQALTTSNPQPSLATWPKAQDQIELAVQEAIEGKKTPDQAADAMGQAVTDALG</sequence>
<dbReference type="Pfam" id="PF01547">
    <property type="entry name" value="SBP_bac_1"/>
    <property type="match status" value="1"/>
</dbReference>
<dbReference type="Proteomes" id="UP000482800">
    <property type="component" value="Unassembled WGS sequence"/>
</dbReference>
<dbReference type="PROSITE" id="PS51257">
    <property type="entry name" value="PROKAR_LIPOPROTEIN"/>
    <property type="match status" value="1"/>
</dbReference>
<name>A0A6V8KBU4_9ACTN</name>
<dbReference type="PANTHER" id="PTHR43649">
    <property type="entry name" value="ARABINOSE-BINDING PROTEIN-RELATED"/>
    <property type="match status" value="1"/>
</dbReference>
<feature type="signal peptide" evidence="2">
    <location>
        <begin position="1"/>
        <end position="22"/>
    </location>
</feature>
<feature type="region of interest" description="Disordered" evidence="1">
    <location>
        <begin position="423"/>
        <end position="442"/>
    </location>
</feature>
<reference evidence="3 4" key="2">
    <citation type="submission" date="2020-03" db="EMBL/GenBank/DDBJ databases">
        <authorList>
            <person name="Ichikawa N."/>
            <person name="Kimura A."/>
            <person name="Kitahashi Y."/>
            <person name="Uohara A."/>
        </authorList>
    </citation>
    <scope>NUCLEOTIDE SEQUENCE [LARGE SCALE GENOMIC DNA]</scope>
    <source>
        <strain evidence="3 4">NBRC 108639</strain>
    </source>
</reference>
<protein>
    <submittedName>
        <fullName evidence="3">Sugar ABC transporter substrate-binding protein</fullName>
    </submittedName>
</protein>
<dbReference type="SUPFAM" id="SSF53850">
    <property type="entry name" value="Periplasmic binding protein-like II"/>
    <property type="match status" value="1"/>
</dbReference>
<dbReference type="Gene3D" id="3.40.190.10">
    <property type="entry name" value="Periplasmic binding protein-like II"/>
    <property type="match status" value="2"/>
</dbReference>